<dbReference type="Gene3D" id="2.30.30.30">
    <property type="match status" value="1"/>
</dbReference>
<dbReference type="RefSeq" id="WP_127565806.1">
    <property type="nucleotide sequence ID" value="NZ_BMFB01000002.1"/>
</dbReference>
<evidence type="ECO:0000313" key="11">
    <source>
        <dbReference type="Proteomes" id="UP000286954"/>
    </source>
</evidence>
<gene>
    <name evidence="8" type="primary">rplX</name>
    <name evidence="10" type="ORF">X907_0874</name>
</gene>
<dbReference type="FunFam" id="2.30.30.30:FF:000004">
    <property type="entry name" value="50S ribosomal protein L24"/>
    <property type="match status" value="1"/>
</dbReference>
<keyword evidence="11" id="KW-1185">Reference proteome</keyword>
<evidence type="ECO:0000256" key="2">
    <source>
        <dbReference type="ARBA" id="ARBA00022730"/>
    </source>
</evidence>
<dbReference type="HAMAP" id="MF_01326_B">
    <property type="entry name" value="Ribosomal_uL24_B"/>
    <property type="match status" value="1"/>
</dbReference>
<reference evidence="10 11" key="1">
    <citation type="submission" date="2016-12" db="EMBL/GenBank/DDBJ databases">
        <title>The genome of dimorphic prosthecate Glycocaulis alkaliphilus 6b-8t, isolated from crude oil dictates its adaptability in petroleum environments.</title>
        <authorList>
            <person name="Wu X.-L."/>
            <person name="Geng S."/>
        </authorList>
    </citation>
    <scope>NUCLEOTIDE SEQUENCE [LARGE SCALE GENOMIC DNA]</scope>
    <source>
        <strain evidence="10 11">6B-8</strain>
    </source>
</reference>
<dbReference type="SUPFAM" id="SSF50104">
    <property type="entry name" value="Translation proteins SH3-like domain"/>
    <property type="match status" value="1"/>
</dbReference>
<evidence type="ECO:0000256" key="6">
    <source>
        <dbReference type="ARBA" id="ARBA00035206"/>
    </source>
</evidence>
<comment type="similarity">
    <text evidence="1 8 9">Belongs to the universal ribosomal protein uL24 family.</text>
</comment>
<evidence type="ECO:0000313" key="10">
    <source>
        <dbReference type="EMBL" id="AZU03415.1"/>
    </source>
</evidence>
<keyword evidence="5 8" id="KW-0687">Ribonucleoprotein</keyword>
<dbReference type="AlphaFoldDB" id="A0A3T0E7M3"/>
<dbReference type="InterPro" id="IPR014722">
    <property type="entry name" value="Rib_uL2_dom2"/>
</dbReference>
<dbReference type="GO" id="GO:1990904">
    <property type="term" value="C:ribonucleoprotein complex"/>
    <property type="evidence" value="ECO:0007669"/>
    <property type="project" value="UniProtKB-KW"/>
</dbReference>
<dbReference type="InterPro" id="IPR003256">
    <property type="entry name" value="Ribosomal_uL24"/>
</dbReference>
<dbReference type="EMBL" id="CP018911">
    <property type="protein sequence ID" value="AZU03415.1"/>
    <property type="molecule type" value="Genomic_DNA"/>
</dbReference>
<comment type="function">
    <text evidence="7 8">One of the proteins that surrounds the polypeptide exit tunnel on the outside of the subunit.</text>
</comment>
<dbReference type="InterPro" id="IPR057264">
    <property type="entry name" value="Ribosomal_uL24_C"/>
</dbReference>
<dbReference type="InterPro" id="IPR005825">
    <property type="entry name" value="Ribosomal_uL24_CS"/>
</dbReference>
<dbReference type="GO" id="GO:0006412">
    <property type="term" value="P:translation"/>
    <property type="evidence" value="ECO:0007669"/>
    <property type="project" value="UniProtKB-UniRule"/>
</dbReference>
<dbReference type="Proteomes" id="UP000286954">
    <property type="component" value="Chromosome"/>
</dbReference>
<evidence type="ECO:0000256" key="7">
    <source>
        <dbReference type="ARBA" id="ARBA00058688"/>
    </source>
</evidence>
<dbReference type="GO" id="GO:0003735">
    <property type="term" value="F:structural constituent of ribosome"/>
    <property type="evidence" value="ECO:0007669"/>
    <property type="project" value="InterPro"/>
</dbReference>
<evidence type="ECO:0000256" key="1">
    <source>
        <dbReference type="ARBA" id="ARBA00010618"/>
    </source>
</evidence>
<dbReference type="GO" id="GO:0019843">
    <property type="term" value="F:rRNA binding"/>
    <property type="evidence" value="ECO:0007669"/>
    <property type="project" value="UniProtKB-UniRule"/>
</dbReference>
<keyword evidence="3 8" id="KW-0694">RNA-binding</keyword>
<organism evidence="10 11">
    <name type="scientific">Glycocaulis alkaliphilus</name>
    <dbReference type="NCBI Taxonomy" id="1434191"/>
    <lineage>
        <taxon>Bacteria</taxon>
        <taxon>Pseudomonadati</taxon>
        <taxon>Pseudomonadota</taxon>
        <taxon>Alphaproteobacteria</taxon>
        <taxon>Maricaulales</taxon>
        <taxon>Maricaulaceae</taxon>
        <taxon>Glycocaulis</taxon>
    </lineage>
</organism>
<comment type="subunit">
    <text evidence="8">Part of the 50S ribosomal subunit.</text>
</comment>
<dbReference type="Pfam" id="PF00467">
    <property type="entry name" value="KOW"/>
    <property type="match status" value="1"/>
</dbReference>
<keyword evidence="4 8" id="KW-0689">Ribosomal protein</keyword>
<dbReference type="OrthoDB" id="9807419at2"/>
<evidence type="ECO:0000256" key="5">
    <source>
        <dbReference type="ARBA" id="ARBA00023274"/>
    </source>
</evidence>
<dbReference type="PROSITE" id="PS01108">
    <property type="entry name" value="RIBOSOMAL_L24"/>
    <property type="match status" value="1"/>
</dbReference>
<keyword evidence="2 8" id="KW-0699">rRNA-binding</keyword>
<evidence type="ECO:0000256" key="9">
    <source>
        <dbReference type="RuleBase" id="RU003477"/>
    </source>
</evidence>
<dbReference type="InterPro" id="IPR041988">
    <property type="entry name" value="Ribosomal_uL24_KOW"/>
</dbReference>
<accession>A0A3T0E7M3</accession>
<evidence type="ECO:0000256" key="8">
    <source>
        <dbReference type="HAMAP-Rule" id="MF_01326"/>
    </source>
</evidence>
<dbReference type="SMART" id="SM00739">
    <property type="entry name" value="KOW"/>
    <property type="match status" value="1"/>
</dbReference>
<dbReference type="PANTHER" id="PTHR12903">
    <property type="entry name" value="MITOCHONDRIAL RIBOSOMAL PROTEIN L24"/>
    <property type="match status" value="1"/>
</dbReference>
<name>A0A3T0E7M3_9PROT</name>
<dbReference type="GO" id="GO:0005840">
    <property type="term" value="C:ribosome"/>
    <property type="evidence" value="ECO:0007669"/>
    <property type="project" value="UniProtKB-KW"/>
</dbReference>
<dbReference type="CDD" id="cd06089">
    <property type="entry name" value="KOW_RPL26"/>
    <property type="match status" value="1"/>
</dbReference>
<dbReference type="KEGG" id="gak:X907_0874"/>
<dbReference type="NCBIfam" id="TIGR01079">
    <property type="entry name" value="rplX_bact"/>
    <property type="match status" value="1"/>
</dbReference>
<proteinExistence type="inferred from homology"/>
<comment type="function">
    <text evidence="8">One of two assembly initiator proteins, it binds directly to the 5'-end of the 23S rRNA, where it nucleates assembly of the 50S subunit.</text>
</comment>
<evidence type="ECO:0000256" key="4">
    <source>
        <dbReference type="ARBA" id="ARBA00022980"/>
    </source>
</evidence>
<dbReference type="InterPro" id="IPR005824">
    <property type="entry name" value="KOW"/>
</dbReference>
<dbReference type="Pfam" id="PF17136">
    <property type="entry name" value="ribosomal_L24"/>
    <property type="match status" value="1"/>
</dbReference>
<protein>
    <recommendedName>
        <fullName evidence="6 8">Large ribosomal subunit protein uL24</fullName>
    </recommendedName>
</protein>
<evidence type="ECO:0000256" key="3">
    <source>
        <dbReference type="ARBA" id="ARBA00022884"/>
    </source>
</evidence>
<sequence>MAAKIKKGDKVVILAGRDKGKTGEVTKVVPSENRVFVGGVNMVKRHNRPTQTTLGGIEEKEAPIHVSNVALADPKSGEATRVGFEVRDGKKVRVAKKSGEVING</sequence>
<dbReference type="InterPro" id="IPR008991">
    <property type="entry name" value="Translation_prot_SH3-like_sf"/>
</dbReference>